<dbReference type="OMA" id="ENSMARR"/>
<name>K5WVK1_AGABU</name>
<dbReference type="InParanoid" id="K5WVK1"/>
<sequence>SSSHPYLYARTLSIFHADIRWHKARGSLRKVQTKQMDFLWVRWFILAANYPFGLGRKRLPRLEFASKSQFGFVDPNDVLRGCHLIPAFASGFSNQLGPSIIYLDSDKPRDWRYHCANTVCRSCFFTLLWLQFTMHSFVDRDMFMRYQGGGIGHEALAPP</sequence>
<organism evidence="1 2">
    <name type="scientific">Agaricus bisporus var. burnettii (strain JB137-S8 / ATCC MYA-4627 / FGSC 10392)</name>
    <name type="common">White button mushroom</name>
    <dbReference type="NCBI Taxonomy" id="597362"/>
    <lineage>
        <taxon>Eukaryota</taxon>
        <taxon>Fungi</taxon>
        <taxon>Dikarya</taxon>
        <taxon>Basidiomycota</taxon>
        <taxon>Agaricomycotina</taxon>
        <taxon>Agaricomycetes</taxon>
        <taxon>Agaricomycetidae</taxon>
        <taxon>Agaricales</taxon>
        <taxon>Agaricineae</taxon>
        <taxon>Agaricaceae</taxon>
        <taxon>Agaricus</taxon>
    </lineage>
</organism>
<feature type="non-terminal residue" evidence="1">
    <location>
        <position position="159"/>
    </location>
</feature>
<dbReference type="STRING" id="597362.K5WVK1"/>
<keyword evidence="2" id="KW-1185">Reference proteome</keyword>
<dbReference type="KEGG" id="abp:AGABI1DRAFT15957"/>
<dbReference type="Proteomes" id="UP000008493">
    <property type="component" value="Unassembled WGS sequence"/>
</dbReference>
<protein>
    <submittedName>
        <fullName evidence="1">Uncharacterized protein</fullName>
    </submittedName>
</protein>
<dbReference type="EMBL" id="JH971439">
    <property type="protein sequence ID" value="EKM74562.1"/>
    <property type="molecule type" value="Genomic_DNA"/>
</dbReference>
<reference evidence="2" key="1">
    <citation type="journal article" date="2012" name="Proc. Natl. Acad. Sci. U.S.A.">
        <title>Genome sequence of the button mushroom Agaricus bisporus reveals mechanisms governing adaptation to a humic-rich ecological niche.</title>
        <authorList>
            <person name="Morin E."/>
            <person name="Kohler A."/>
            <person name="Baker A.R."/>
            <person name="Foulongne-Oriol M."/>
            <person name="Lombard V."/>
            <person name="Nagy L.G."/>
            <person name="Ohm R.A."/>
            <person name="Patyshakuliyeva A."/>
            <person name="Brun A."/>
            <person name="Aerts A.L."/>
            <person name="Bailey A.M."/>
            <person name="Billette C."/>
            <person name="Coutinho P.M."/>
            <person name="Deakin G."/>
            <person name="Doddapaneni H."/>
            <person name="Floudas D."/>
            <person name="Grimwood J."/>
            <person name="Hilden K."/>
            <person name="Kuees U."/>
            <person name="LaButti K.M."/>
            <person name="Lapidus A."/>
            <person name="Lindquist E.A."/>
            <person name="Lucas S.M."/>
            <person name="Murat C."/>
            <person name="Riley R.W."/>
            <person name="Salamov A.A."/>
            <person name="Schmutz J."/>
            <person name="Subramanian V."/>
            <person name="Woesten H.A.B."/>
            <person name="Xu J."/>
            <person name="Eastwood D.C."/>
            <person name="Foster G.D."/>
            <person name="Sonnenberg A.S."/>
            <person name="Cullen D."/>
            <person name="de Vries R.P."/>
            <person name="Lundell T."/>
            <person name="Hibbett D.S."/>
            <person name="Henrissat B."/>
            <person name="Burton K.S."/>
            <person name="Kerrigan R.W."/>
            <person name="Challen M.P."/>
            <person name="Grigoriev I.V."/>
            <person name="Martin F."/>
        </authorList>
    </citation>
    <scope>NUCLEOTIDE SEQUENCE [LARGE SCALE GENOMIC DNA]</scope>
    <source>
        <strain evidence="2">JB137-S8 / ATCC MYA-4627 / FGSC 10392</strain>
    </source>
</reference>
<dbReference type="GeneID" id="18828680"/>
<dbReference type="RefSeq" id="XP_007334792.1">
    <property type="nucleotide sequence ID" value="XM_007334730.1"/>
</dbReference>
<accession>K5WVK1</accession>
<dbReference type="HOGENOM" id="CLU_002498_5_1_1"/>
<dbReference type="OrthoDB" id="3183767at2759"/>
<proteinExistence type="predicted"/>
<dbReference type="AlphaFoldDB" id="K5WVK1"/>
<evidence type="ECO:0000313" key="1">
    <source>
        <dbReference type="EMBL" id="EKM74562.1"/>
    </source>
</evidence>
<evidence type="ECO:0000313" key="2">
    <source>
        <dbReference type="Proteomes" id="UP000008493"/>
    </source>
</evidence>
<gene>
    <name evidence="1" type="ORF">AGABI1DRAFT_15957</name>
</gene>
<feature type="non-terminal residue" evidence="1">
    <location>
        <position position="1"/>
    </location>
</feature>